<organism evidence="2 3">
    <name type="scientific">Elysia crispata</name>
    <name type="common">lettuce slug</name>
    <dbReference type="NCBI Taxonomy" id="231223"/>
    <lineage>
        <taxon>Eukaryota</taxon>
        <taxon>Metazoa</taxon>
        <taxon>Spiralia</taxon>
        <taxon>Lophotrochozoa</taxon>
        <taxon>Mollusca</taxon>
        <taxon>Gastropoda</taxon>
        <taxon>Heterobranchia</taxon>
        <taxon>Euthyneura</taxon>
        <taxon>Panpulmonata</taxon>
        <taxon>Sacoglossa</taxon>
        <taxon>Placobranchoidea</taxon>
        <taxon>Plakobranchidae</taxon>
        <taxon>Elysia</taxon>
    </lineage>
</organism>
<feature type="compositionally biased region" description="Basic and acidic residues" evidence="1">
    <location>
        <begin position="12"/>
        <end position="27"/>
    </location>
</feature>
<evidence type="ECO:0000313" key="2">
    <source>
        <dbReference type="EMBL" id="KAK3690836.1"/>
    </source>
</evidence>
<reference evidence="2" key="1">
    <citation type="journal article" date="2023" name="G3 (Bethesda)">
        <title>A reference genome for the long-term kleptoplast-retaining sea slug Elysia crispata morphotype clarki.</title>
        <authorList>
            <person name="Eastman K.E."/>
            <person name="Pendleton A.L."/>
            <person name="Shaikh M.A."/>
            <person name="Suttiyut T."/>
            <person name="Ogas R."/>
            <person name="Tomko P."/>
            <person name="Gavelis G."/>
            <person name="Widhalm J.R."/>
            <person name="Wisecaver J.H."/>
        </authorList>
    </citation>
    <scope>NUCLEOTIDE SEQUENCE</scope>
    <source>
        <strain evidence="2">ECLA1</strain>
    </source>
</reference>
<feature type="region of interest" description="Disordered" evidence="1">
    <location>
        <begin position="1"/>
        <end position="43"/>
    </location>
</feature>
<keyword evidence="3" id="KW-1185">Reference proteome</keyword>
<evidence type="ECO:0000256" key="1">
    <source>
        <dbReference type="SAM" id="MobiDB-lite"/>
    </source>
</evidence>
<dbReference type="Proteomes" id="UP001283361">
    <property type="component" value="Unassembled WGS sequence"/>
</dbReference>
<protein>
    <submittedName>
        <fullName evidence="2">Uncharacterized protein</fullName>
    </submittedName>
</protein>
<name>A0AAE1CEQ1_9GAST</name>
<sequence length="170" mass="19355">MRVANKLSLQRQVEDGDQSFKSEEIPHTPKPTSNPLVPSVRKRKSTMNLEKAQLLSLAKARLTEQEDPYLSQTKTWANELKSMDRRQQLLAKKFINEYCLKVNVGHPIKSQLKSIMIRPAVDSANPTLPLLPVIQNNQGNEGVHFVQSQTENTMQQNNLARFFSNSNPNF</sequence>
<gene>
    <name evidence="2" type="ORF">RRG08_021535</name>
</gene>
<dbReference type="AlphaFoldDB" id="A0AAE1CEQ1"/>
<accession>A0AAE1CEQ1</accession>
<comment type="caution">
    <text evidence="2">The sequence shown here is derived from an EMBL/GenBank/DDBJ whole genome shotgun (WGS) entry which is preliminary data.</text>
</comment>
<dbReference type="EMBL" id="JAWDGP010008106">
    <property type="protein sequence ID" value="KAK3690836.1"/>
    <property type="molecule type" value="Genomic_DNA"/>
</dbReference>
<proteinExistence type="predicted"/>
<evidence type="ECO:0000313" key="3">
    <source>
        <dbReference type="Proteomes" id="UP001283361"/>
    </source>
</evidence>